<organism evidence="2 3">
    <name type="scientific">Paspalum vaginatum</name>
    <name type="common">seashore paspalum</name>
    <dbReference type="NCBI Taxonomy" id="158149"/>
    <lineage>
        <taxon>Eukaryota</taxon>
        <taxon>Viridiplantae</taxon>
        <taxon>Streptophyta</taxon>
        <taxon>Embryophyta</taxon>
        <taxon>Tracheophyta</taxon>
        <taxon>Spermatophyta</taxon>
        <taxon>Magnoliopsida</taxon>
        <taxon>Liliopsida</taxon>
        <taxon>Poales</taxon>
        <taxon>Poaceae</taxon>
        <taxon>PACMAD clade</taxon>
        <taxon>Panicoideae</taxon>
        <taxon>Andropogonodae</taxon>
        <taxon>Paspaleae</taxon>
        <taxon>Paspalinae</taxon>
        <taxon>Paspalum</taxon>
    </lineage>
</organism>
<feature type="transmembrane region" description="Helical" evidence="1">
    <location>
        <begin position="38"/>
        <end position="71"/>
    </location>
</feature>
<keyword evidence="1" id="KW-0812">Transmembrane</keyword>
<accession>A0A9W7X7M1</accession>
<name>A0A9W7X7M1_9POAL</name>
<dbReference type="Proteomes" id="UP001164776">
    <property type="component" value="Unassembled WGS sequence"/>
</dbReference>
<keyword evidence="3" id="KW-1185">Reference proteome</keyword>
<evidence type="ECO:0000313" key="2">
    <source>
        <dbReference type="EMBL" id="KAJ1253607.1"/>
    </source>
</evidence>
<keyword evidence="1" id="KW-1133">Transmembrane helix</keyword>
<reference evidence="2 3" key="1">
    <citation type="submission" date="2022-10" db="EMBL/GenBank/DDBJ databases">
        <title>WGS assembly of Paspalum vaginatum 540-79.</title>
        <authorList>
            <person name="Sun G."/>
            <person name="Wase N."/>
            <person name="Shu S."/>
            <person name="Jenkins J."/>
            <person name="Zhou B."/>
            <person name="Torres-Rodriguez J."/>
            <person name="Chen C."/>
            <person name="Sandor L."/>
            <person name="Plott C."/>
            <person name="Yoshinga Y."/>
            <person name="Daum C."/>
            <person name="Qi P."/>
            <person name="Barry K."/>
            <person name="Lipzen A."/>
            <person name="Berry L."/>
            <person name="Pedersen C."/>
            <person name="Gottilla T."/>
            <person name="Foltz A."/>
            <person name="Yu H."/>
            <person name="O'Malley R."/>
            <person name="Zhang C."/>
            <person name="Devos K."/>
            <person name="Sigmon B."/>
            <person name="Yu B."/>
            <person name="Obata T."/>
            <person name="Schmutz J."/>
            <person name="Schnable J."/>
        </authorList>
    </citation>
    <scope>NUCLEOTIDE SEQUENCE [LARGE SCALE GENOMIC DNA]</scope>
    <source>
        <strain evidence="3">cv. 540-79</strain>
    </source>
</reference>
<dbReference type="AlphaFoldDB" id="A0A9W7X7M1"/>
<dbReference type="EMBL" id="MU630933">
    <property type="protein sequence ID" value="KAJ1253607.1"/>
    <property type="molecule type" value="Genomic_DNA"/>
</dbReference>
<evidence type="ECO:0000313" key="3">
    <source>
        <dbReference type="Proteomes" id="UP001164776"/>
    </source>
</evidence>
<sequence>MSIFVMSASWAIMFDYLFLLLRMRLIFLILYTVTCGPLLYTAFLVISTIWWCWMISLIILGLFLCASSLWCSPRSPTSSLRCPLSSALPLRPSSVTTGVSSITPPPALSSYLTVSSCACLVPIPPLRTARLSGGFAPLMMSCAPFCSRPLFLLASGQRVSTLPPTCSTA</sequence>
<gene>
    <name evidence="2" type="ORF">BS78_K227400</name>
</gene>
<proteinExistence type="predicted"/>
<keyword evidence="1" id="KW-0472">Membrane</keyword>
<evidence type="ECO:0000256" key="1">
    <source>
        <dbReference type="SAM" id="Phobius"/>
    </source>
</evidence>
<comment type="caution">
    <text evidence="2">The sequence shown here is derived from an EMBL/GenBank/DDBJ whole genome shotgun (WGS) entry which is preliminary data.</text>
</comment>
<protein>
    <submittedName>
        <fullName evidence="2">Uncharacterized protein</fullName>
    </submittedName>
</protein>